<comment type="caution">
    <text evidence="10">The sequence shown here is derived from an EMBL/GenBank/DDBJ whole genome shotgun (WGS) entry which is preliminary data.</text>
</comment>
<evidence type="ECO:0000256" key="4">
    <source>
        <dbReference type="ARBA" id="ARBA00022475"/>
    </source>
</evidence>
<dbReference type="Pfam" id="PF00005">
    <property type="entry name" value="ABC_tran"/>
    <property type="match status" value="2"/>
</dbReference>
<dbReference type="CDD" id="cd03225">
    <property type="entry name" value="ABC_cobalt_CbiO_domain1"/>
    <property type="match status" value="2"/>
</dbReference>
<evidence type="ECO:0000256" key="5">
    <source>
        <dbReference type="ARBA" id="ARBA00022741"/>
    </source>
</evidence>
<evidence type="ECO:0000313" key="11">
    <source>
        <dbReference type="Proteomes" id="UP000238573"/>
    </source>
</evidence>
<dbReference type="InterPro" id="IPR003439">
    <property type="entry name" value="ABC_transporter-like_ATP-bd"/>
</dbReference>
<dbReference type="PANTHER" id="PTHR43553">
    <property type="entry name" value="HEAVY METAL TRANSPORTER"/>
    <property type="match status" value="1"/>
</dbReference>
<dbReference type="GO" id="GO:0043190">
    <property type="term" value="C:ATP-binding cassette (ABC) transporter complex"/>
    <property type="evidence" value="ECO:0007669"/>
    <property type="project" value="TreeGrafter"/>
</dbReference>
<proteinExistence type="inferred from homology"/>
<dbReference type="GO" id="GO:0042626">
    <property type="term" value="F:ATPase-coupled transmembrane transporter activity"/>
    <property type="evidence" value="ECO:0007669"/>
    <property type="project" value="TreeGrafter"/>
</dbReference>
<evidence type="ECO:0000256" key="6">
    <source>
        <dbReference type="ARBA" id="ARBA00022840"/>
    </source>
</evidence>
<feature type="domain" description="ABC transporter" evidence="9">
    <location>
        <begin position="238"/>
        <end position="444"/>
    </location>
</feature>
<dbReference type="InterPro" id="IPR027417">
    <property type="entry name" value="P-loop_NTPase"/>
</dbReference>
<keyword evidence="3" id="KW-0813">Transport</keyword>
<evidence type="ECO:0000259" key="9">
    <source>
        <dbReference type="PROSITE" id="PS50893"/>
    </source>
</evidence>
<name>A0A2T0G726_STRAP</name>
<dbReference type="SMART" id="SM00382">
    <property type="entry name" value="AAA"/>
    <property type="match status" value="2"/>
</dbReference>
<dbReference type="GO" id="GO:0016887">
    <property type="term" value="F:ATP hydrolysis activity"/>
    <property type="evidence" value="ECO:0007669"/>
    <property type="project" value="InterPro"/>
</dbReference>
<comment type="similarity">
    <text evidence="2">Belongs to the ABC transporter superfamily.</text>
</comment>
<keyword evidence="6 10" id="KW-0067">ATP-binding</keyword>
<evidence type="ECO:0000256" key="7">
    <source>
        <dbReference type="ARBA" id="ARBA00022967"/>
    </source>
</evidence>
<dbReference type="SUPFAM" id="SSF52540">
    <property type="entry name" value="P-loop containing nucleoside triphosphate hydrolases"/>
    <property type="match status" value="2"/>
</dbReference>
<organism evidence="10 11">
    <name type="scientific">Streptococcus anginosus</name>
    <dbReference type="NCBI Taxonomy" id="1328"/>
    <lineage>
        <taxon>Bacteria</taxon>
        <taxon>Bacillati</taxon>
        <taxon>Bacillota</taxon>
        <taxon>Bacilli</taxon>
        <taxon>Lactobacillales</taxon>
        <taxon>Streptococcaceae</taxon>
        <taxon>Streptococcus</taxon>
        <taxon>Streptococcus anginosus group</taxon>
    </lineage>
</organism>
<gene>
    <name evidence="10" type="ORF">C6A27_02315</name>
</gene>
<evidence type="ECO:0000256" key="3">
    <source>
        <dbReference type="ARBA" id="ARBA00022448"/>
    </source>
</evidence>
<dbReference type="Proteomes" id="UP000238573">
    <property type="component" value="Unassembled WGS sequence"/>
</dbReference>
<dbReference type="PROSITE" id="PS50893">
    <property type="entry name" value="ABC_TRANSPORTER_2"/>
    <property type="match status" value="2"/>
</dbReference>
<comment type="subcellular location">
    <subcellularLocation>
        <location evidence="1">Cell membrane</location>
        <topology evidence="1">Peripheral membrane protein</topology>
    </subcellularLocation>
</comment>
<keyword evidence="7" id="KW-1278">Translocase</keyword>
<evidence type="ECO:0000256" key="2">
    <source>
        <dbReference type="ARBA" id="ARBA00005417"/>
    </source>
</evidence>
<evidence type="ECO:0000313" key="10">
    <source>
        <dbReference type="EMBL" id="PRT71866.1"/>
    </source>
</evidence>
<dbReference type="InterPro" id="IPR015856">
    <property type="entry name" value="ABC_transpr_CbiO/EcfA_su"/>
</dbReference>
<reference evidence="10 11" key="1">
    <citation type="journal article" date="1993" name="J. Dent. Res.">
        <title>The isolation and characterization of milleri group streptococci from dental periapical abscesses.</title>
        <authorList>
            <person name="Fisher L.E."/>
            <person name="Russell R.R."/>
        </authorList>
    </citation>
    <scope>NUCLEOTIDE SEQUENCE [LARGE SCALE GENOMIC DNA]</scope>
    <source>
        <strain evidence="10 11">OUP21</strain>
    </source>
</reference>
<evidence type="ECO:0000256" key="8">
    <source>
        <dbReference type="ARBA" id="ARBA00023136"/>
    </source>
</evidence>
<sequence length="444" mass="50471">MKLTLEHIYFRDVFKDLTFAFETGKMTLLIGDTGAGKSTFFRILTNFNELDFSGEVKLGDTLLSHLPIHERVTYLSMMFQNPSRQFTMTTLYEELIFTLENLQTPADQIDEKIQHAIALGKVEHLLHRDFLTLSGGEKQQVSLAVLLAMDSQIILLDEPFASVDQEARKHLIHLLSDLTKMGKTVILCDHDRSLYADCVDHLVELKNGELFERDVALLKKELPSYQLARENTQRNPLLQLQHVSCQFDSKILFTIEDFTFQQGVTTLIGANGAGKSTLFRAILQLQKYKGNMSYQGRKIKKSKQLYRHITAVVQDAEKQFIRTTPAEELNLSSLSSENQARVQEALDLFGLEDKMDSSLFHLSGGQKKIIQLLAILTLETPVILMDEPFTGLDKKACDFFANWIKEKAAQQSFIIISHRLEPLDGISDYLVELTSHGLTERRAL</sequence>
<dbReference type="EMBL" id="PVSZ01000005">
    <property type="protein sequence ID" value="PRT71866.1"/>
    <property type="molecule type" value="Genomic_DNA"/>
</dbReference>
<keyword evidence="5" id="KW-0547">Nucleotide-binding</keyword>
<dbReference type="GO" id="GO:0005524">
    <property type="term" value="F:ATP binding"/>
    <property type="evidence" value="ECO:0007669"/>
    <property type="project" value="UniProtKB-KW"/>
</dbReference>
<feature type="domain" description="ABC transporter" evidence="9">
    <location>
        <begin position="3"/>
        <end position="232"/>
    </location>
</feature>
<dbReference type="InterPro" id="IPR003593">
    <property type="entry name" value="AAA+_ATPase"/>
</dbReference>
<protein>
    <submittedName>
        <fullName evidence="10">ABC transporter ATP-binding protein</fullName>
    </submittedName>
</protein>
<keyword evidence="4" id="KW-1003">Cell membrane</keyword>
<dbReference type="InterPro" id="IPR050095">
    <property type="entry name" value="ECF_ABC_transporter_ATP-bd"/>
</dbReference>
<dbReference type="Gene3D" id="3.40.50.300">
    <property type="entry name" value="P-loop containing nucleotide triphosphate hydrolases"/>
    <property type="match status" value="2"/>
</dbReference>
<dbReference type="AlphaFoldDB" id="A0A2T0G726"/>
<accession>A0A2T0G726</accession>
<dbReference type="RefSeq" id="WP_106383958.1">
    <property type="nucleotide sequence ID" value="NZ_PVSZ01000005.1"/>
</dbReference>
<keyword evidence="8" id="KW-0472">Membrane</keyword>
<dbReference type="PANTHER" id="PTHR43553:SF27">
    <property type="entry name" value="ENERGY-COUPLING FACTOR TRANSPORTER ATP-BINDING PROTEIN ECFA2"/>
    <property type="match status" value="1"/>
</dbReference>
<evidence type="ECO:0000256" key="1">
    <source>
        <dbReference type="ARBA" id="ARBA00004202"/>
    </source>
</evidence>